<evidence type="ECO:0000259" key="13">
    <source>
        <dbReference type="Pfam" id="PF01113"/>
    </source>
</evidence>
<keyword evidence="3" id="KW-0521">NADP</keyword>
<sequence>MTRIAVVGGTGKLGRMIINTILENDDVKLTYVIGRKDSEYIGKDISSLISTSFKDIPIIDEILEAKNCDVFIDCTNAKNFMSNNFDKYMKMRKPLVISTTGFNIEDIKKIEDLANTIPVFKTGNFSIEFHNFIETIKFIGKKISKDTDISIIEYHHNQKKDAPSGTAEMIQDALIKANTKLTKEDIPIFSIRGGNIVGEHKVVFSNSNDEVIELKHQISSRKAFASGAVSIAKWIKKQPVGLYDMDDYCK</sequence>
<dbReference type="SUPFAM" id="SSF51735">
    <property type="entry name" value="NAD(P)-binding Rossmann-fold domains"/>
    <property type="match status" value="1"/>
</dbReference>
<dbReference type="GO" id="GO:0019877">
    <property type="term" value="P:diaminopimelate biosynthetic process"/>
    <property type="evidence" value="ECO:0007669"/>
    <property type="project" value="UniProtKB-KW"/>
</dbReference>
<dbReference type="Gene3D" id="3.40.50.720">
    <property type="entry name" value="NAD(P)-binding Rossmann-like Domain"/>
    <property type="match status" value="1"/>
</dbReference>
<evidence type="ECO:0000256" key="9">
    <source>
        <dbReference type="ARBA" id="ARBA00038983"/>
    </source>
</evidence>
<evidence type="ECO:0000256" key="6">
    <source>
        <dbReference type="ARBA" id="ARBA00023027"/>
    </source>
</evidence>
<dbReference type="Pfam" id="PF01113">
    <property type="entry name" value="DapB_N"/>
    <property type="match status" value="1"/>
</dbReference>
<dbReference type="PANTHER" id="PTHR20836">
    <property type="entry name" value="DIHYDRODIPICOLINATE REDUCTASE"/>
    <property type="match status" value="1"/>
</dbReference>
<dbReference type="PIRSF" id="PIRSF000161">
    <property type="entry name" value="DHPR"/>
    <property type="match status" value="1"/>
</dbReference>
<evidence type="ECO:0000256" key="11">
    <source>
        <dbReference type="ARBA" id="ARBA00049396"/>
    </source>
</evidence>
<dbReference type="AlphaFoldDB" id="W6S6F6"/>
<evidence type="ECO:0000256" key="2">
    <source>
        <dbReference type="ARBA" id="ARBA00022605"/>
    </source>
</evidence>
<reference evidence="15 16" key="1">
    <citation type="submission" date="2013-11" db="EMBL/GenBank/DDBJ databases">
        <title>Complete genome sequence of Clostridum sp. M2/40.</title>
        <authorList>
            <person name="Wibberg D."/>
            <person name="Puehler A."/>
            <person name="Schlueter A."/>
        </authorList>
    </citation>
    <scope>NUCLEOTIDE SEQUENCE [LARGE SCALE GENOMIC DNA]</scope>
    <source>
        <strain evidence="16">M2/40</strain>
    </source>
</reference>
<evidence type="ECO:0000256" key="8">
    <source>
        <dbReference type="ARBA" id="ARBA00037922"/>
    </source>
</evidence>
<dbReference type="KEGG" id="clt:CM240_2840"/>
<dbReference type="NCBIfam" id="TIGR00036">
    <property type="entry name" value="dapB"/>
    <property type="match status" value="1"/>
</dbReference>
<keyword evidence="16" id="KW-1185">Reference proteome</keyword>
<evidence type="ECO:0000313" key="15">
    <source>
        <dbReference type="EMBL" id="CDM69957.1"/>
    </source>
</evidence>
<comment type="catalytic activity">
    <reaction evidence="11">
        <text>(S)-2,3,4,5-tetrahydrodipicolinate + NAD(+) + H2O = (2S,4S)-4-hydroxy-2,3,4,5-tetrahydrodipicolinate + NADH + H(+)</text>
        <dbReference type="Rhea" id="RHEA:35323"/>
        <dbReference type="ChEBI" id="CHEBI:15377"/>
        <dbReference type="ChEBI" id="CHEBI:15378"/>
        <dbReference type="ChEBI" id="CHEBI:16845"/>
        <dbReference type="ChEBI" id="CHEBI:57540"/>
        <dbReference type="ChEBI" id="CHEBI:57945"/>
        <dbReference type="ChEBI" id="CHEBI:67139"/>
        <dbReference type="EC" id="1.17.1.8"/>
    </reaction>
</comment>
<dbReference type="OrthoDB" id="9790352at2"/>
<proteinExistence type="inferred from homology"/>
<evidence type="ECO:0000256" key="7">
    <source>
        <dbReference type="ARBA" id="ARBA00023154"/>
    </source>
</evidence>
<evidence type="ECO:0000256" key="3">
    <source>
        <dbReference type="ARBA" id="ARBA00022857"/>
    </source>
</evidence>
<keyword evidence="7" id="KW-0457">Lysine biosynthesis</keyword>
<keyword evidence="6" id="KW-0520">NAD</keyword>
<evidence type="ECO:0000256" key="5">
    <source>
        <dbReference type="ARBA" id="ARBA00023002"/>
    </source>
</evidence>
<dbReference type="SUPFAM" id="SSF55347">
    <property type="entry name" value="Glyceraldehyde-3-phosphate dehydrogenase-like, C-terminal domain"/>
    <property type="match status" value="1"/>
</dbReference>
<protein>
    <recommendedName>
        <fullName evidence="9 12">4-hydroxy-tetrahydrodipicolinate reductase</fullName>
        <ecNumber evidence="9 12">1.17.1.8</ecNumber>
    </recommendedName>
</protein>
<name>W6S6F6_9CLOT</name>
<dbReference type="PATRIC" id="fig|1216932.3.peg.2801"/>
<keyword evidence="5" id="KW-0560">Oxidoreductase</keyword>
<comment type="pathway">
    <text evidence="8">Amino-acid biosynthesis; L-lysine biosynthesis via DAP pathway; (S)-tetrahydrodipicolinate from L-aspartate: step 4/4.</text>
</comment>
<dbReference type="EC" id="1.17.1.8" evidence="9 12"/>
<feature type="domain" description="Dihydrodipicolinate reductase N-terminal" evidence="13">
    <location>
        <begin position="3"/>
        <end position="125"/>
    </location>
</feature>
<dbReference type="STRING" id="1216932.CM240_2840"/>
<dbReference type="Gene3D" id="3.30.360.10">
    <property type="entry name" value="Dihydrodipicolinate Reductase, domain 2"/>
    <property type="match status" value="1"/>
</dbReference>
<evidence type="ECO:0000256" key="1">
    <source>
        <dbReference type="ARBA" id="ARBA00006642"/>
    </source>
</evidence>
<dbReference type="Pfam" id="PF05173">
    <property type="entry name" value="DapB_C"/>
    <property type="match status" value="1"/>
</dbReference>
<comment type="catalytic activity">
    <reaction evidence="10">
        <text>(S)-2,3,4,5-tetrahydrodipicolinate + NADP(+) + H2O = (2S,4S)-4-hydroxy-2,3,4,5-tetrahydrodipicolinate + NADPH + H(+)</text>
        <dbReference type="Rhea" id="RHEA:35331"/>
        <dbReference type="ChEBI" id="CHEBI:15377"/>
        <dbReference type="ChEBI" id="CHEBI:15378"/>
        <dbReference type="ChEBI" id="CHEBI:16845"/>
        <dbReference type="ChEBI" id="CHEBI:57783"/>
        <dbReference type="ChEBI" id="CHEBI:58349"/>
        <dbReference type="ChEBI" id="CHEBI:67139"/>
        <dbReference type="EC" id="1.17.1.8"/>
    </reaction>
</comment>
<feature type="domain" description="Dihydrodipicolinate reductase C-terminal" evidence="14">
    <location>
        <begin position="135"/>
        <end position="247"/>
    </location>
</feature>
<dbReference type="InterPro" id="IPR000846">
    <property type="entry name" value="DapB_N"/>
</dbReference>
<dbReference type="GO" id="GO:0009089">
    <property type="term" value="P:lysine biosynthetic process via diaminopimelate"/>
    <property type="evidence" value="ECO:0007669"/>
    <property type="project" value="UniProtKB-UniRule"/>
</dbReference>
<comment type="similarity">
    <text evidence="1">Belongs to the DapB family.</text>
</comment>
<dbReference type="Proteomes" id="UP000019426">
    <property type="component" value="Chromosome M2/40_rep2"/>
</dbReference>
<dbReference type="RefSeq" id="WP_044040136.1">
    <property type="nucleotide sequence ID" value="NZ_HG917869.1"/>
</dbReference>
<dbReference type="InterPro" id="IPR022663">
    <property type="entry name" value="DapB_C"/>
</dbReference>
<dbReference type="eggNOG" id="COG0289">
    <property type="taxonomic scope" value="Bacteria"/>
</dbReference>
<dbReference type="CDD" id="cd02274">
    <property type="entry name" value="DHDPR_N"/>
    <property type="match status" value="1"/>
</dbReference>
<gene>
    <name evidence="15" type="ORF">CM240_2840</name>
</gene>
<evidence type="ECO:0000256" key="10">
    <source>
        <dbReference type="ARBA" id="ARBA00049080"/>
    </source>
</evidence>
<organism evidence="15 16">
    <name type="scientific">Clostridium bornimense</name>
    <dbReference type="NCBI Taxonomy" id="1216932"/>
    <lineage>
        <taxon>Bacteria</taxon>
        <taxon>Bacillati</taxon>
        <taxon>Bacillota</taxon>
        <taxon>Clostridia</taxon>
        <taxon>Eubacteriales</taxon>
        <taxon>Clostridiaceae</taxon>
        <taxon>Clostridium</taxon>
    </lineage>
</organism>
<dbReference type="HOGENOM" id="CLU_047479_2_2_9"/>
<evidence type="ECO:0000259" key="14">
    <source>
        <dbReference type="Pfam" id="PF05173"/>
    </source>
</evidence>
<dbReference type="InterPro" id="IPR036291">
    <property type="entry name" value="NAD(P)-bd_dom_sf"/>
</dbReference>
<dbReference type="GO" id="GO:0005829">
    <property type="term" value="C:cytosol"/>
    <property type="evidence" value="ECO:0007669"/>
    <property type="project" value="TreeGrafter"/>
</dbReference>
<dbReference type="GO" id="GO:0008839">
    <property type="term" value="F:4-hydroxy-tetrahydrodipicolinate reductase"/>
    <property type="evidence" value="ECO:0007669"/>
    <property type="project" value="UniProtKB-UniRule"/>
</dbReference>
<dbReference type="EMBL" id="HG917869">
    <property type="protein sequence ID" value="CDM69957.1"/>
    <property type="molecule type" value="Genomic_DNA"/>
</dbReference>
<evidence type="ECO:0000256" key="12">
    <source>
        <dbReference type="NCBIfam" id="TIGR00036"/>
    </source>
</evidence>
<accession>W6S6F6</accession>
<evidence type="ECO:0000256" key="4">
    <source>
        <dbReference type="ARBA" id="ARBA00022915"/>
    </source>
</evidence>
<dbReference type="PANTHER" id="PTHR20836:SF0">
    <property type="entry name" value="4-HYDROXY-TETRAHYDRODIPICOLINATE REDUCTASE 1, CHLOROPLASTIC-RELATED"/>
    <property type="match status" value="1"/>
</dbReference>
<keyword evidence="2" id="KW-0028">Amino-acid biosynthesis</keyword>
<keyword evidence="4" id="KW-0220">Diaminopimelate biosynthesis</keyword>
<dbReference type="InterPro" id="IPR023940">
    <property type="entry name" value="DHDPR_bac"/>
</dbReference>
<evidence type="ECO:0000313" key="16">
    <source>
        <dbReference type="Proteomes" id="UP000019426"/>
    </source>
</evidence>